<evidence type="ECO:0000313" key="3">
    <source>
        <dbReference type="EMBL" id="MBB5434674.1"/>
    </source>
</evidence>
<proteinExistence type="predicted"/>
<keyword evidence="2" id="KW-1133">Transmembrane helix</keyword>
<keyword evidence="2" id="KW-0812">Transmembrane</keyword>
<accession>A0A7W8QQL2</accession>
<feature type="transmembrane region" description="Helical" evidence="2">
    <location>
        <begin position="166"/>
        <end position="186"/>
    </location>
</feature>
<organism evidence="3 4">
    <name type="scientific">Nocardiopsis composta</name>
    <dbReference type="NCBI Taxonomy" id="157465"/>
    <lineage>
        <taxon>Bacteria</taxon>
        <taxon>Bacillati</taxon>
        <taxon>Actinomycetota</taxon>
        <taxon>Actinomycetes</taxon>
        <taxon>Streptosporangiales</taxon>
        <taxon>Nocardiopsidaceae</taxon>
        <taxon>Nocardiopsis</taxon>
    </lineage>
</organism>
<feature type="transmembrane region" description="Helical" evidence="2">
    <location>
        <begin position="73"/>
        <end position="91"/>
    </location>
</feature>
<keyword evidence="4" id="KW-1185">Reference proteome</keyword>
<protein>
    <submittedName>
        <fullName evidence="3">Uncharacterized protein</fullName>
    </submittedName>
</protein>
<dbReference type="RefSeq" id="WP_184395474.1">
    <property type="nucleotide sequence ID" value="NZ_BAAAJD010000060.1"/>
</dbReference>
<feature type="transmembrane region" description="Helical" evidence="2">
    <location>
        <begin position="138"/>
        <end position="159"/>
    </location>
</feature>
<evidence type="ECO:0000256" key="2">
    <source>
        <dbReference type="SAM" id="Phobius"/>
    </source>
</evidence>
<dbReference type="AlphaFoldDB" id="A0A7W8QQL2"/>
<feature type="compositionally biased region" description="Low complexity" evidence="1">
    <location>
        <begin position="29"/>
        <end position="44"/>
    </location>
</feature>
<name>A0A7W8QQL2_9ACTN</name>
<feature type="transmembrane region" description="Helical" evidence="2">
    <location>
        <begin position="198"/>
        <end position="217"/>
    </location>
</feature>
<comment type="caution">
    <text evidence="3">The sequence shown here is derived from an EMBL/GenBank/DDBJ whole genome shotgun (WGS) entry which is preliminary data.</text>
</comment>
<feature type="region of interest" description="Disordered" evidence="1">
    <location>
        <begin position="1"/>
        <end position="44"/>
    </location>
</feature>
<dbReference type="Proteomes" id="UP000572635">
    <property type="component" value="Unassembled WGS sequence"/>
</dbReference>
<dbReference type="EMBL" id="JACHDB010000001">
    <property type="protein sequence ID" value="MBB5434674.1"/>
    <property type="molecule type" value="Genomic_DNA"/>
</dbReference>
<evidence type="ECO:0000313" key="4">
    <source>
        <dbReference type="Proteomes" id="UP000572635"/>
    </source>
</evidence>
<keyword evidence="2" id="KW-0472">Membrane</keyword>
<sequence>MNPGDERFGPAGPQGGPPRRTGPPGPPGVQGRSAPPAPNAPAGADPLREAMARIARLEDTVARTRRAAPRLRLAAAALAAGFTALVVSWSLPWLRADVQIGGDGGHEIFSAPTRSAATGAELLSWAVLRPEGHRGMEITLVALVPILAAMLAALAVLIYPAEATRVTATVAGGLGTLSSLLLWAGWDNSETVPTTGMLTALLGCAMVCASSALWSAGERTANGGPPP</sequence>
<evidence type="ECO:0000256" key="1">
    <source>
        <dbReference type="SAM" id="MobiDB-lite"/>
    </source>
</evidence>
<gene>
    <name evidence="3" type="ORF">HDA36_004758</name>
</gene>
<reference evidence="3 4" key="1">
    <citation type="submission" date="2020-08" db="EMBL/GenBank/DDBJ databases">
        <title>Sequencing the genomes of 1000 actinobacteria strains.</title>
        <authorList>
            <person name="Klenk H.-P."/>
        </authorList>
    </citation>
    <scope>NUCLEOTIDE SEQUENCE [LARGE SCALE GENOMIC DNA]</scope>
    <source>
        <strain evidence="3 4">DSM 44551</strain>
    </source>
</reference>